<dbReference type="Gene3D" id="3.40.50.300">
    <property type="entry name" value="P-loop containing nucleotide triphosphate hydrolases"/>
    <property type="match status" value="1"/>
</dbReference>
<comment type="caution">
    <text evidence="2">The sequence shown here is derived from an EMBL/GenBank/DDBJ whole genome shotgun (WGS) entry which is preliminary data.</text>
</comment>
<organism evidence="2 3">
    <name type="scientific">Dellaglioa algida DSM 15638</name>
    <dbReference type="NCBI Taxonomy" id="1423719"/>
    <lineage>
        <taxon>Bacteria</taxon>
        <taxon>Bacillati</taxon>
        <taxon>Bacillota</taxon>
        <taxon>Bacilli</taxon>
        <taxon>Lactobacillales</taxon>
        <taxon>Lactobacillaceae</taxon>
        <taxon>Dellaglioa</taxon>
    </lineage>
</organism>
<gene>
    <name evidence="2" type="ORF">FC66_GL000753</name>
</gene>
<dbReference type="AlphaFoldDB" id="A0A0R1HIT6"/>
<dbReference type="STRING" id="1423719.FC66_GL000753"/>
<dbReference type="OrthoDB" id="308933at2"/>
<feature type="domain" description="DUF4435" evidence="1">
    <location>
        <begin position="113"/>
        <end position="314"/>
    </location>
</feature>
<dbReference type="Pfam" id="PF14491">
    <property type="entry name" value="DUF4435"/>
    <property type="match status" value="1"/>
</dbReference>
<accession>A0A0R1HIT6</accession>
<keyword evidence="3" id="KW-1185">Reference proteome</keyword>
<protein>
    <submittedName>
        <fullName evidence="2">ABC transporter, ATP-binding protein-related protein</fullName>
    </submittedName>
</protein>
<evidence type="ECO:0000313" key="3">
    <source>
        <dbReference type="Proteomes" id="UP000051450"/>
    </source>
</evidence>
<dbReference type="SUPFAM" id="SSF52540">
    <property type="entry name" value="P-loop containing nucleoside triphosphate hydrolases"/>
    <property type="match status" value="1"/>
</dbReference>
<reference evidence="2 3" key="1">
    <citation type="journal article" date="2015" name="Genome Announc.">
        <title>Expanding the biotechnology potential of lactobacilli through comparative genomics of 213 strains and associated genera.</title>
        <authorList>
            <person name="Sun Z."/>
            <person name="Harris H.M."/>
            <person name="McCann A."/>
            <person name="Guo C."/>
            <person name="Argimon S."/>
            <person name="Zhang W."/>
            <person name="Yang X."/>
            <person name="Jeffery I.B."/>
            <person name="Cooney J.C."/>
            <person name="Kagawa T.F."/>
            <person name="Liu W."/>
            <person name="Song Y."/>
            <person name="Salvetti E."/>
            <person name="Wrobel A."/>
            <person name="Rasinkangas P."/>
            <person name="Parkhill J."/>
            <person name="Rea M.C."/>
            <person name="O'Sullivan O."/>
            <person name="Ritari J."/>
            <person name="Douillard F.P."/>
            <person name="Paul Ross R."/>
            <person name="Yang R."/>
            <person name="Briner A.E."/>
            <person name="Felis G.E."/>
            <person name="de Vos W.M."/>
            <person name="Barrangou R."/>
            <person name="Klaenhammer T.R."/>
            <person name="Caufield P.W."/>
            <person name="Cui Y."/>
            <person name="Zhang H."/>
            <person name="O'Toole P.W."/>
        </authorList>
    </citation>
    <scope>NUCLEOTIDE SEQUENCE [LARGE SCALE GENOMIC DNA]</scope>
    <source>
        <strain evidence="2 3">DSM 15638</strain>
    </source>
</reference>
<dbReference type="EMBL" id="AZDI01000002">
    <property type="protein sequence ID" value="KRK46251.1"/>
    <property type="molecule type" value="Genomic_DNA"/>
</dbReference>
<dbReference type="RefSeq" id="WP_083478937.1">
    <property type="nucleotide sequence ID" value="NZ_AZDI01000002.1"/>
</dbReference>
<proteinExistence type="predicted"/>
<dbReference type="GO" id="GO:0005524">
    <property type="term" value="F:ATP binding"/>
    <property type="evidence" value="ECO:0007669"/>
    <property type="project" value="UniProtKB-KW"/>
</dbReference>
<dbReference type="PATRIC" id="fig|1423719.4.peg.764"/>
<sequence>MSDGEKAILYYICQVFLAEPNSFIVVDEPETFLNVSNFSRLWDSLEEYRQDCKFIYISHTIDFIVSRSNTDMLWCKNFSYPDNWSIERIDDEGNLTNEFPKELLSEILGARIPILFCEGKQDSDDYFVYSNLFREKVVVVPVGGHTQVIQYTKAYNNSLVLDNNCAYGIIDSDLMSDEQIISYRGDNIYTLPFNEIEMIFFTEDVMTSVLENNFSEDDTNSKIKCFTEEFFAKVKKERKVIVSQSIKKYLDNQLSNYRVNSKESSSSMLTEINNWLEALNISEMEKESTDNLDKVIVERKYEDLLKLSSQKKAISIRLSNKLLDSGYMNKAKFQLSTNRMLLENIKNKYFQHITFK</sequence>
<dbReference type="Proteomes" id="UP000051450">
    <property type="component" value="Unassembled WGS sequence"/>
</dbReference>
<evidence type="ECO:0000259" key="1">
    <source>
        <dbReference type="Pfam" id="PF14491"/>
    </source>
</evidence>
<name>A0A0R1HIT6_9LACO</name>
<keyword evidence="2" id="KW-0067">ATP-binding</keyword>
<dbReference type="InterPro" id="IPR027417">
    <property type="entry name" value="P-loop_NTPase"/>
</dbReference>
<dbReference type="InterPro" id="IPR029492">
    <property type="entry name" value="DUF4435"/>
</dbReference>
<keyword evidence="2" id="KW-0547">Nucleotide-binding</keyword>
<evidence type="ECO:0000313" key="2">
    <source>
        <dbReference type="EMBL" id="KRK46251.1"/>
    </source>
</evidence>